<sequence length="85" mass="9531">MPELPEDISRRKDGDAANATARQWKRYTGAGKVGNPYKEFADAFADKSHSQEKKCQLLRNRVAFLEHVLGQEGVTTDPDRIDKVG</sequence>
<dbReference type="EMBL" id="UZAH01030789">
    <property type="protein sequence ID" value="VDP12182.1"/>
    <property type="molecule type" value="Genomic_DNA"/>
</dbReference>
<proteinExistence type="predicted"/>
<feature type="region of interest" description="Disordered" evidence="1">
    <location>
        <begin position="1"/>
        <end position="20"/>
    </location>
</feature>
<dbReference type="AlphaFoldDB" id="A0A183G9H5"/>
<evidence type="ECO:0000313" key="2">
    <source>
        <dbReference type="EMBL" id="VDP12182.1"/>
    </source>
</evidence>
<accession>A0A183G9H5</accession>
<accession>A0A3P8AEA4</accession>
<reference evidence="2 3" key="1">
    <citation type="submission" date="2018-11" db="EMBL/GenBank/DDBJ databases">
        <authorList>
            <consortium name="Pathogen Informatics"/>
        </authorList>
    </citation>
    <scope>NUCLEOTIDE SEQUENCE [LARGE SCALE GENOMIC DNA]</scope>
</reference>
<gene>
    <name evidence="2" type="ORF">HPBE_LOCUS18593</name>
</gene>
<dbReference type="OrthoDB" id="427924at2759"/>
<evidence type="ECO:0000313" key="3">
    <source>
        <dbReference type="Proteomes" id="UP000050761"/>
    </source>
</evidence>
<name>A0A183G9H5_HELPZ</name>
<dbReference type="WBParaSite" id="HPBE_0001859401-mRNA-1">
    <property type="protein sequence ID" value="HPBE_0001859401-mRNA-1"/>
    <property type="gene ID" value="HPBE_0001859401"/>
</dbReference>
<protein>
    <submittedName>
        <fullName evidence="4">Transposase</fullName>
    </submittedName>
</protein>
<reference evidence="4" key="2">
    <citation type="submission" date="2019-09" db="UniProtKB">
        <authorList>
            <consortium name="WormBaseParasite"/>
        </authorList>
    </citation>
    <scope>IDENTIFICATION</scope>
</reference>
<dbReference type="Proteomes" id="UP000050761">
    <property type="component" value="Unassembled WGS sequence"/>
</dbReference>
<organism evidence="3 4">
    <name type="scientific">Heligmosomoides polygyrus</name>
    <name type="common">Parasitic roundworm</name>
    <dbReference type="NCBI Taxonomy" id="6339"/>
    <lineage>
        <taxon>Eukaryota</taxon>
        <taxon>Metazoa</taxon>
        <taxon>Ecdysozoa</taxon>
        <taxon>Nematoda</taxon>
        <taxon>Chromadorea</taxon>
        <taxon>Rhabditida</taxon>
        <taxon>Rhabditina</taxon>
        <taxon>Rhabditomorpha</taxon>
        <taxon>Strongyloidea</taxon>
        <taxon>Heligmosomidae</taxon>
        <taxon>Heligmosomoides</taxon>
    </lineage>
</organism>
<keyword evidence="3" id="KW-1185">Reference proteome</keyword>
<evidence type="ECO:0000256" key="1">
    <source>
        <dbReference type="SAM" id="MobiDB-lite"/>
    </source>
</evidence>
<evidence type="ECO:0000313" key="4">
    <source>
        <dbReference type="WBParaSite" id="HPBE_0001859401-mRNA-1"/>
    </source>
</evidence>